<proteinExistence type="predicted"/>
<comment type="caution">
    <text evidence="1">The sequence shown here is derived from an EMBL/GenBank/DDBJ whole genome shotgun (WGS) entry which is preliminary data.</text>
</comment>
<protein>
    <submittedName>
        <fullName evidence="1">Uncharacterized protein</fullName>
    </submittedName>
</protein>
<evidence type="ECO:0000313" key="1">
    <source>
        <dbReference type="EMBL" id="CAE6496922.1"/>
    </source>
</evidence>
<name>A0A8H9D9R1_9PROT</name>
<organism evidence="1 2">
    <name type="scientific">Nitrosomonas nitrosa</name>
    <dbReference type="NCBI Taxonomy" id="52442"/>
    <lineage>
        <taxon>Bacteria</taxon>
        <taxon>Pseudomonadati</taxon>
        <taxon>Pseudomonadota</taxon>
        <taxon>Betaproteobacteria</taxon>
        <taxon>Nitrosomonadales</taxon>
        <taxon>Nitrosomonadaceae</taxon>
        <taxon>Nitrosomonas</taxon>
    </lineage>
</organism>
<evidence type="ECO:0000313" key="2">
    <source>
        <dbReference type="Proteomes" id="UP000601736"/>
    </source>
</evidence>
<dbReference type="EMBL" id="CAJNAP010000007">
    <property type="protein sequence ID" value="CAE6496922.1"/>
    <property type="molecule type" value="Genomic_DNA"/>
</dbReference>
<accession>A0A8H9D9R1</accession>
<reference evidence="1" key="1">
    <citation type="submission" date="2021-02" db="EMBL/GenBank/DDBJ databases">
        <authorList>
            <person name="Han P."/>
        </authorList>
    </citation>
    <scope>NUCLEOTIDE SEQUENCE</scope>
    <source>
        <strain evidence="1">Nitrosomonas nitrosa 18-3D</strain>
    </source>
</reference>
<sequence length="37" mass="4232">MNILALQQFSPSPFGLSTLRCGLRDFMDAWLRCNSLE</sequence>
<dbReference type="Proteomes" id="UP000601736">
    <property type="component" value="Unassembled WGS sequence"/>
</dbReference>
<dbReference type="AlphaFoldDB" id="A0A8H9D9R1"/>
<gene>
    <name evidence="1" type="ORF">NMYAN_150028</name>
</gene>